<accession>F8Q6E5</accession>
<name>F8Q6E5_SERL3</name>
<dbReference type="HOGENOM" id="CLU_3033809_0_0_1"/>
<evidence type="ECO:0000313" key="1">
    <source>
        <dbReference type="EMBL" id="EGN96183.1"/>
    </source>
</evidence>
<reference evidence="2" key="1">
    <citation type="journal article" date="2011" name="Science">
        <title>The plant cell wall-decomposing machinery underlies the functional diversity of forest fungi.</title>
        <authorList>
            <person name="Eastwood D.C."/>
            <person name="Floudas D."/>
            <person name="Binder M."/>
            <person name="Majcherczyk A."/>
            <person name="Schneider P."/>
            <person name="Aerts A."/>
            <person name="Asiegbu F.O."/>
            <person name="Baker S.E."/>
            <person name="Barry K."/>
            <person name="Bendiksby M."/>
            <person name="Blumentritt M."/>
            <person name="Coutinho P.M."/>
            <person name="Cullen D."/>
            <person name="de Vries R.P."/>
            <person name="Gathman A."/>
            <person name="Goodell B."/>
            <person name="Henrissat B."/>
            <person name="Ihrmark K."/>
            <person name="Kauserud H."/>
            <person name="Kohler A."/>
            <person name="LaButti K."/>
            <person name="Lapidus A."/>
            <person name="Lavin J.L."/>
            <person name="Lee Y.-H."/>
            <person name="Lindquist E."/>
            <person name="Lilly W."/>
            <person name="Lucas S."/>
            <person name="Morin E."/>
            <person name="Murat C."/>
            <person name="Oguiza J.A."/>
            <person name="Park J."/>
            <person name="Pisabarro A.G."/>
            <person name="Riley R."/>
            <person name="Rosling A."/>
            <person name="Salamov A."/>
            <person name="Schmidt O."/>
            <person name="Schmutz J."/>
            <person name="Skrede I."/>
            <person name="Stenlid J."/>
            <person name="Wiebenga A."/>
            <person name="Xie X."/>
            <person name="Kuees U."/>
            <person name="Hibbett D.S."/>
            <person name="Hoffmeister D."/>
            <person name="Hoegberg N."/>
            <person name="Martin F."/>
            <person name="Grigoriev I.V."/>
            <person name="Watkinson S.C."/>
        </authorList>
    </citation>
    <scope>NUCLEOTIDE SEQUENCE [LARGE SCALE GENOMIC DNA]</scope>
    <source>
        <strain evidence="2">strain S7.3</strain>
    </source>
</reference>
<sequence length="55" mass="6182">MRYCDDDKRLNLVSTWSTGEPREPHAFDGAAGMVSNWSRLVRTLLIPDSSLCISL</sequence>
<dbReference type="AlphaFoldDB" id="F8Q6E5"/>
<protein>
    <submittedName>
        <fullName evidence="1">Uncharacterized protein</fullName>
    </submittedName>
</protein>
<keyword evidence="2" id="KW-1185">Reference proteome</keyword>
<dbReference type="EMBL" id="GL945484">
    <property type="protein sequence ID" value="EGN96183.1"/>
    <property type="molecule type" value="Genomic_DNA"/>
</dbReference>
<dbReference type="InParanoid" id="F8Q6E5"/>
<proteinExistence type="predicted"/>
<evidence type="ECO:0000313" key="2">
    <source>
        <dbReference type="Proteomes" id="UP000008063"/>
    </source>
</evidence>
<gene>
    <name evidence="1" type="ORF">SERLA73DRAFT_185794</name>
</gene>
<dbReference type="Proteomes" id="UP000008063">
    <property type="component" value="Unassembled WGS sequence"/>
</dbReference>
<organism evidence="2">
    <name type="scientific">Serpula lacrymans var. lacrymans (strain S7.3)</name>
    <name type="common">Dry rot fungus</name>
    <dbReference type="NCBI Taxonomy" id="936435"/>
    <lineage>
        <taxon>Eukaryota</taxon>
        <taxon>Fungi</taxon>
        <taxon>Dikarya</taxon>
        <taxon>Basidiomycota</taxon>
        <taxon>Agaricomycotina</taxon>
        <taxon>Agaricomycetes</taxon>
        <taxon>Agaricomycetidae</taxon>
        <taxon>Boletales</taxon>
        <taxon>Coniophorineae</taxon>
        <taxon>Serpulaceae</taxon>
        <taxon>Serpula</taxon>
    </lineage>
</organism>